<evidence type="ECO:0000259" key="14">
    <source>
        <dbReference type="Pfam" id="PF01058"/>
    </source>
</evidence>
<evidence type="ECO:0000256" key="8">
    <source>
        <dbReference type="ARBA" id="ARBA00022729"/>
    </source>
</evidence>
<gene>
    <name evidence="16" type="ORF">NK662_17690</name>
</gene>
<dbReference type="InterPro" id="IPR019546">
    <property type="entry name" value="TAT_signal_bac_arc"/>
</dbReference>
<feature type="binding site" evidence="13">
    <location>
        <position position="264"/>
    </location>
    <ligand>
        <name>[4Fe-4S] cluster</name>
        <dbReference type="ChEBI" id="CHEBI:49883"/>
        <label>2</label>
    </ligand>
</feature>
<evidence type="ECO:0000256" key="13">
    <source>
        <dbReference type="PIRSR" id="PIRSR000310-1"/>
    </source>
</evidence>
<reference evidence="16" key="1">
    <citation type="submission" date="2022-07" db="EMBL/GenBank/DDBJ databases">
        <authorList>
            <person name="Li W.-J."/>
            <person name="Deng Q.-Q."/>
        </authorList>
    </citation>
    <scope>NUCLEOTIDE SEQUENCE</scope>
    <source>
        <strain evidence="16">SYSU M60031</strain>
    </source>
</reference>
<feature type="binding site" evidence="13">
    <location>
        <position position="233"/>
    </location>
    <ligand>
        <name>[4Fe-4S] cluster</name>
        <dbReference type="ChEBI" id="CHEBI:49883"/>
        <label>2</label>
    </ligand>
</feature>
<feature type="domain" description="Cytochrome-c3 hydrogenase C-terminal" evidence="15">
    <location>
        <begin position="225"/>
        <end position="307"/>
    </location>
</feature>
<evidence type="ECO:0000256" key="7">
    <source>
        <dbReference type="ARBA" id="ARBA00022723"/>
    </source>
</evidence>
<keyword evidence="5" id="KW-1003">Cell membrane</keyword>
<proteinExistence type="inferred from homology"/>
<dbReference type="PIRSF" id="PIRSF000310">
    <property type="entry name" value="NiFe_hyd_ssu"/>
    <property type="match status" value="1"/>
</dbReference>
<organism evidence="16 17">
    <name type="scientific">Ectobacillus ponti</name>
    <dbReference type="NCBI Taxonomy" id="2961894"/>
    <lineage>
        <taxon>Bacteria</taxon>
        <taxon>Bacillati</taxon>
        <taxon>Bacillota</taxon>
        <taxon>Bacilli</taxon>
        <taxon>Bacillales</taxon>
        <taxon>Bacillaceae</taxon>
        <taxon>Ectobacillus</taxon>
    </lineage>
</organism>
<dbReference type="GO" id="GO:0005886">
    <property type="term" value="C:plasma membrane"/>
    <property type="evidence" value="ECO:0007669"/>
    <property type="project" value="UniProtKB-SubCell"/>
</dbReference>
<dbReference type="GO" id="GO:0051539">
    <property type="term" value="F:4 iron, 4 sulfur cluster binding"/>
    <property type="evidence" value="ECO:0007669"/>
    <property type="project" value="UniProtKB-KW"/>
</dbReference>
<keyword evidence="7 13" id="KW-0479">Metal-binding</keyword>
<evidence type="ECO:0000256" key="2">
    <source>
        <dbReference type="ARBA" id="ARBA00004236"/>
    </source>
</evidence>
<keyword evidence="12" id="KW-0472">Membrane</keyword>
<feature type="binding site" evidence="13">
    <location>
        <position position="258"/>
    </location>
    <ligand>
        <name>[4Fe-4S] cluster</name>
        <dbReference type="ChEBI" id="CHEBI:49883"/>
        <label>2</label>
    </ligand>
</feature>
<dbReference type="GO" id="GO:0008901">
    <property type="term" value="F:ferredoxin hydrogenase activity"/>
    <property type="evidence" value="ECO:0007669"/>
    <property type="project" value="InterPro"/>
</dbReference>
<comment type="cofactor">
    <cofactor evidence="1">
        <name>[4Fe-4S] cluster</name>
        <dbReference type="ChEBI" id="CHEBI:49883"/>
    </cofactor>
</comment>
<feature type="binding site" evidence="13">
    <location>
        <position position="62"/>
    </location>
    <ligand>
        <name>[4Fe-4S] cluster</name>
        <dbReference type="ChEBI" id="CHEBI:49883"/>
        <label>1</label>
    </ligand>
</feature>
<comment type="caution">
    <text evidence="16">The sequence shown here is derived from an EMBL/GenBank/DDBJ whole genome shotgun (WGS) entry which is preliminary data.</text>
</comment>
<dbReference type="InterPro" id="IPR001821">
    <property type="entry name" value="NiFe_hydrogenase_ssu"/>
</dbReference>
<comment type="similarity">
    <text evidence="3">Belongs to the [NiFe]/[NiFeSe] hydrogenase small subunit family.</text>
</comment>
<dbReference type="RefSeq" id="WP_254760278.1">
    <property type="nucleotide sequence ID" value="NZ_JANCLT010000011.1"/>
</dbReference>
<dbReference type="Pfam" id="PF14720">
    <property type="entry name" value="NiFe_hyd_SSU_C"/>
    <property type="match status" value="1"/>
</dbReference>
<feature type="domain" description="NADH:ubiquinone oxidoreductase-like 20kDa subunit" evidence="14">
    <location>
        <begin position="62"/>
        <end position="206"/>
    </location>
</feature>
<keyword evidence="9" id="KW-0560">Oxidoreductase</keyword>
<feature type="binding site" evidence="13">
    <location>
        <position position="158"/>
    </location>
    <ligand>
        <name>[4Fe-4S] cluster</name>
        <dbReference type="ChEBI" id="CHEBI:49883"/>
        <label>1</label>
    </ligand>
</feature>
<dbReference type="InterPro" id="IPR027394">
    <property type="entry name" value="Cytochrome-c3_hydrogenase_C"/>
</dbReference>
<evidence type="ECO:0000256" key="5">
    <source>
        <dbReference type="ARBA" id="ARBA00022475"/>
    </source>
</evidence>
<dbReference type="PROSITE" id="PS51318">
    <property type="entry name" value="TAT"/>
    <property type="match status" value="1"/>
</dbReference>
<dbReference type="InterPro" id="IPR037024">
    <property type="entry name" value="NiFe_Hase_small_N_sf"/>
</dbReference>
<dbReference type="GO" id="GO:0046872">
    <property type="term" value="F:metal ion binding"/>
    <property type="evidence" value="ECO:0007669"/>
    <property type="project" value="UniProtKB-KW"/>
</dbReference>
<feature type="binding site" evidence="13">
    <location>
        <position position="192"/>
    </location>
    <ligand>
        <name>[4Fe-4S] cluster</name>
        <dbReference type="ChEBI" id="CHEBI:49883"/>
        <label>1</label>
    </ligand>
</feature>
<dbReference type="AlphaFoldDB" id="A0AA41X7U9"/>
<evidence type="ECO:0000256" key="11">
    <source>
        <dbReference type="ARBA" id="ARBA00023014"/>
    </source>
</evidence>
<dbReference type="EMBL" id="JANCLT010000011">
    <property type="protein sequence ID" value="MCP8970357.1"/>
    <property type="molecule type" value="Genomic_DNA"/>
</dbReference>
<dbReference type="GO" id="GO:0051538">
    <property type="term" value="F:3 iron, 4 sulfur cluster binding"/>
    <property type="evidence" value="ECO:0007669"/>
    <property type="project" value="UniProtKB-KW"/>
</dbReference>
<keyword evidence="10 13" id="KW-0408">Iron</keyword>
<dbReference type="SUPFAM" id="SSF56770">
    <property type="entry name" value="HydA/Nqo6-like"/>
    <property type="match status" value="1"/>
</dbReference>
<evidence type="ECO:0000256" key="10">
    <source>
        <dbReference type="ARBA" id="ARBA00023004"/>
    </source>
</evidence>
<dbReference type="InterPro" id="IPR037148">
    <property type="entry name" value="NiFe-Hase_small_C_sf"/>
</dbReference>
<dbReference type="InterPro" id="IPR006137">
    <property type="entry name" value="NADH_UbQ_OxRdtase-like_20kDa"/>
</dbReference>
<feature type="binding site" evidence="13">
    <location>
        <position position="273"/>
    </location>
    <ligand>
        <name>[3Fe-4S] cluster</name>
        <dbReference type="ChEBI" id="CHEBI:21137"/>
    </ligand>
</feature>
<comment type="subunit">
    <text evidence="4">Heterodimer of a large and a small subunit.</text>
</comment>
<evidence type="ECO:0000256" key="6">
    <source>
        <dbReference type="ARBA" id="ARBA00022485"/>
    </source>
</evidence>
<dbReference type="Pfam" id="PF01058">
    <property type="entry name" value="Oxidored_q6"/>
    <property type="match status" value="1"/>
</dbReference>
<dbReference type="InterPro" id="IPR006311">
    <property type="entry name" value="TAT_signal"/>
</dbReference>
<name>A0AA41X7U9_9BACI</name>
<feature type="binding site" evidence="13">
    <location>
        <position position="230"/>
    </location>
    <ligand>
        <name>[4Fe-4S] cluster</name>
        <dbReference type="ChEBI" id="CHEBI:49883"/>
        <label>2</label>
    </ligand>
</feature>
<keyword evidence="17" id="KW-1185">Reference proteome</keyword>
<evidence type="ECO:0000256" key="9">
    <source>
        <dbReference type="ARBA" id="ARBA00023002"/>
    </source>
</evidence>
<evidence type="ECO:0000313" key="17">
    <source>
        <dbReference type="Proteomes" id="UP001156102"/>
    </source>
</evidence>
<dbReference type="PANTHER" id="PTHR30013:SF6">
    <property type="entry name" value="HYDROGENASE-1 SMALL CHAIN"/>
    <property type="match status" value="1"/>
</dbReference>
<keyword evidence="13" id="KW-0003">3Fe-4S</keyword>
<dbReference type="Gene3D" id="4.10.480.10">
    <property type="entry name" value="Cytochrome-c3 hydrogenase, C-terminal domain"/>
    <property type="match status" value="1"/>
</dbReference>
<evidence type="ECO:0000313" key="16">
    <source>
        <dbReference type="EMBL" id="MCP8970357.1"/>
    </source>
</evidence>
<evidence type="ECO:0000259" key="15">
    <source>
        <dbReference type="Pfam" id="PF14720"/>
    </source>
</evidence>
<feature type="binding site" evidence="13">
    <location>
        <position position="295"/>
    </location>
    <ligand>
        <name>[3Fe-4S] cluster</name>
        <dbReference type="ChEBI" id="CHEBI:21137"/>
    </ligand>
</feature>
<dbReference type="GO" id="GO:0009055">
    <property type="term" value="F:electron transfer activity"/>
    <property type="evidence" value="ECO:0007669"/>
    <property type="project" value="TreeGrafter"/>
</dbReference>
<evidence type="ECO:0000256" key="4">
    <source>
        <dbReference type="ARBA" id="ARBA00011771"/>
    </source>
</evidence>
<evidence type="ECO:0000256" key="3">
    <source>
        <dbReference type="ARBA" id="ARBA00006605"/>
    </source>
</evidence>
<evidence type="ECO:0000256" key="1">
    <source>
        <dbReference type="ARBA" id="ARBA00001966"/>
    </source>
</evidence>
<accession>A0AA41X7U9</accession>
<dbReference type="GO" id="GO:0044569">
    <property type="term" value="C:[Ni-Fe] hydrogenase complex"/>
    <property type="evidence" value="ECO:0007669"/>
    <property type="project" value="TreeGrafter"/>
</dbReference>
<dbReference type="NCBIfam" id="TIGR01409">
    <property type="entry name" value="TAT_signal_seq"/>
    <property type="match status" value="1"/>
</dbReference>
<dbReference type="GO" id="GO:0009061">
    <property type="term" value="P:anaerobic respiration"/>
    <property type="evidence" value="ECO:0007669"/>
    <property type="project" value="TreeGrafter"/>
</dbReference>
<keyword evidence="8" id="KW-0732">Signal</keyword>
<dbReference type="Proteomes" id="UP001156102">
    <property type="component" value="Unassembled WGS sequence"/>
</dbReference>
<sequence>MEEQKTILGELLDRGVSRRNFLKMCTALAATMGLDFTQTNRVVQAMETSKRVPVIWLQFQDCTGCSESFIRSSHPKVESVLFEMVSLEYTEALSAASGYQAEEARRHVMEKYPGEYVLAVEGSVPTKDEFCMVGGQSAKDTLLEAAKGAKAILAYGSCSSWGGIPAAYPNPTGAVPITDLIKDKPIVRVPGCPPIAEVMTGVIAHLITFGTVPELDHVGRPKAFYRHRIHDKCNRRAYFDAGLFAESFDDEGARQGYCLYKVGCKGPTTYSSCAEMRWNGGVSYPIQSGNPCIGCTEQNFWDNGSFFERRAKLLGTETTINPEQAGLAAVGVTTAGVAVHAAATAVMKKKQGQVEVLTDDTTYRG</sequence>
<dbReference type="PANTHER" id="PTHR30013">
    <property type="entry name" value="NIFE / NIFESE HYDROGENASE SMALL SUBUNIT FAMILY MEMBER"/>
    <property type="match status" value="1"/>
</dbReference>
<protein>
    <submittedName>
        <fullName evidence="16">Hydrogenase small subunit</fullName>
    </submittedName>
</protein>
<feature type="binding site" evidence="13">
    <location>
        <position position="292"/>
    </location>
    <ligand>
        <name>[3Fe-4S] cluster</name>
        <dbReference type="ChEBI" id="CHEBI:21137"/>
    </ligand>
</feature>
<comment type="subcellular location">
    <subcellularLocation>
        <location evidence="2">Cell membrane</location>
    </subcellularLocation>
</comment>
<feature type="binding site" evidence="13">
    <location>
        <position position="65"/>
    </location>
    <ligand>
        <name>[4Fe-4S] cluster</name>
        <dbReference type="ChEBI" id="CHEBI:49883"/>
        <label>1</label>
    </ligand>
</feature>
<dbReference type="Gene3D" id="3.40.50.700">
    <property type="entry name" value="NADH:ubiquinone oxidoreductase-like, 20kDa subunit"/>
    <property type="match status" value="1"/>
</dbReference>
<keyword evidence="6 13" id="KW-0004">4Fe-4S</keyword>
<dbReference type="GO" id="GO:0009375">
    <property type="term" value="C:ferredoxin hydrogenase complex"/>
    <property type="evidence" value="ECO:0007669"/>
    <property type="project" value="InterPro"/>
</dbReference>
<dbReference type="NCBIfam" id="TIGR00391">
    <property type="entry name" value="hydA"/>
    <property type="match status" value="1"/>
</dbReference>
<dbReference type="PRINTS" id="PR00614">
    <property type="entry name" value="NIHGNASESMLL"/>
</dbReference>
<keyword evidence="11 13" id="KW-0411">Iron-sulfur</keyword>
<evidence type="ECO:0000256" key="12">
    <source>
        <dbReference type="ARBA" id="ARBA00023136"/>
    </source>
</evidence>